<feature type="domain" description="Aminopeptidase N-like N-terminal" evidence="19">
    <location>
        <begin position="39"/>
        <end position="237"/>
    </location>
</feature>
<evidence type="ECO:0000259" key="17">
    <source>
        <dbReference type="Pfam" id="PF01433"/>
    </source>
</evidence>
<dbReference type="GO" id="GO:0043171">
    <property type="term" value="P:peptide catabolic process"/>
    <property type="evidence" value="ECO:0007669"/>
    <property type="project" value="TreeGrafter"/>
</dbReference>
<keyword evidence="11" id="KW-0472">Membrane</keyword>
<evidence type="ECO:0000313" key="21">
    <source>
        <dbReference type="RefSeq" id="XP_024879511.1"/>
    </source>
</evidence>
<dbReference type="Gene3D" id="1.25.50.20">
    <property type="match status" value="1"/>
</dbReference>
<keyword evidence="4" id="KW-0336">GPI-anchor</keyword>
<dbReference type="InterPro" id="IPR001930">
    <property type="entry name" value="Peptidase_M1"/>
</dbReference>
<dbReference type="PANTHER" id="PTHR11533">
    <property type="entry name" value="PROTEASE M1 ZINC METALLOPROTEASE"/>
    <property type="match status" value="1"/>
</dbReference>
<dbReference type="SUPFAM" id="SSF55486">
    <property type="entry name" value="Metalloproteases ('zincins'), catalytic domain"/>
    <property type="match status" value="1"/>
</dbReference>
<dbReference type="Gene3D" id="2.60.40.1730">
    <property type="entry name" value="tricorn interacting facor f3 domain"/>
    <property type="match status" value="1"/>
</dbReference>
<keyword evidence="5 15" id="KW-0645">Protease</keyword>
<comment type="subcellular location">
    <subcellularLocation>
        <location evidence="1">Cell membrane</location>
        <topology evidence="1">Lipid-anchor</topology>
        <topology evidence="1">GPI-anchor</topology>
    </subcellularLocation>
</comment>
<keyword evidence="10 15" id="KW-0482">Metalloprotease</keyword>
<keyword evidence="9 14" id="KW-0862">Zinc</keyword>
<comment type="similarity">
    <text evidence="2 15">Belongs to the peptidase M1 family.</text>
</comment>
<keyword evidence="7 16" id="KW-0732">Signal</keyword>
<comment type="cofactor">
    <cofactor evidence="14 15">
        <name>Zn(2+)</name>
        <dbReference type="ChEBI" id="CHEBI:29105"/>
    </cofactor>
    <text evidence="14 15">Binds 1 zinc ion per subunit.</text>
</comment>
<evidence type="ECO:0000259" key="18">
    <source>
        <dbReference type="Pfam" id="PF11838"/>
    </source>
</evidence>
<feature type="domain" description="ERAP1-like C-terminal" evidence="18">
    <location>
        <begin position="576"/>
        <end position="868"/>
    </location>
</feature>
<feature type="signal peptide" evidence="16">
    <location>
        <begin position="1"/>
        <end position="23"/>
    </location>
</feature>
<evidence type="ECO:0000256" key="7">
    <source>
        <dbReference type="ARBA" id="ARBA00022729"/>
    </source>
</evidence>
<dbReference type="EC" id="3.4.11.-" evidence="15"/>
<dbReference type="GO" id="GO:0098552">
    <property type="term" value="C:side of membrane"/>
    <property type="evidence" value="ECO:0007669"/>
    <property type="project" value="UniProtKB-KW"/>
</dbReference>
<dbReference type="InterPro" id="IPR027268">
    <property type="entry name" value="Peptidase_M4/M1_CTD_sf"/>
</dbReference>
<dbReference type="FunFam" id="2.60.40.1910:FF:000008">
    <property type="entry name" value="Aminopeptidase"/>
    <property type="match status" value="1"/>
</dbReference>
<dbReference type="AlphaFoldDB" id="A0A6J1QDY1"/>
<dbReference type="InterPro" id="IPR034016">
    <property type="entry name" value="M1_APN-typ"/>
</dbReference>
<sequence length="923" mass="108213">MEFPKLLLHIGLILATVTDLCVADDPNPIHRLPTNSAPFDYNLSLIIPDLEKSNTFHGEIRVTVTIFRDLFEISLHSQGLEINKTATTLTTTTLTNNTITYKPTEHTYDHETNILTLHFERQLFCGTSYILNMKFAGNFSQTDLFELGGFIKIPYTDEKGYKKYNRTLAATYLQPNKARRVFPCWDEPEMYSSFYISVRHHQKYNVLSNWPIRKQYNVENDMKWTHFKRTYLMSTYIVGIVIVSNFAHVSNTNQSVNVWCRSSLTSQARFVLSIAERIMPLLEKYIGKINLAPKIDHVIVPGYPKASMGDWGIIIYKESKVVYDDSKDPTFWKRNVASHVANGIAHQWFGTFLTLRWWTDIWLIEGFAVYFQVYFLDKIFKNWRPMDLFVTGVIHPTLQLDDGLLGSIRLNLYDNDTLDRNHLYVDQVLKKAPAILRMLHHAVGDEVFRKGITNYFARHRFDMAVTRYGLWIAMQSAKDEVSYVPYMRDQNFTIEEVMDTWIVQNRYPVLNVTMNYKTGEVAITQTSFHATEDINNKWWIPISYTDASSPDFSNTMPNNWLKPNETLRVQINTRGWIIVNIQQTAYCRVYYDTTNMKKIIRYLNSEEYTKIHVLNRAQIIDDAYAFLLEDQLDSSVFINLINYLKRERDYVAWIPMFQILKRNEKYFSLPESEGFKSYMVQIFDEVLQHVGYEENPDDDDFTKKLRLKATKWACTVGHAECKRNAAVKLSEHFADPDTHKVPQWWQDWTYCFGLAVANRTTWDKMMALYQQTSDKKLWKILNCAEDPDIIINYLNITASNTTLFKDEQHALIFNLILQNHARNDLVLDYILANFNHIKRNIPGSKTINYIIKNVFSDEQMSKVKRLAETRFHQMPEILSNIIDLIEQRKSDVEELSDIFAERFGRSQSLIDQLKYQIMMKKMS</sequence>
<keyword evidence="13" id="KW-0449">Lipoprotein</keyword>
<gene>
    <name evidence="21" type="primary">LOC112459564</name>
</gene>
<keyword evidence="12" id="KW-0325">Glycoprotein</keyword>
<evidence type="ECO:0000256" key="11">
    <source>
        <dbReference type="ARBA" id="ARBA00023136"/>
    </source>
</evidence>
<dbReference type="Proteomes" id="UP000504618">
    <property type="component" value="Unplaced"/>
</dbReference>
<evidence type="ECO:0000256" key="9">
    <source>
        <dbReference type="ARBA" id="ARBA00022833"/>
    </source>
</evidence>
<evidence type="ECO:0000256" key="5">
    <source>
        <dbReference type="ARBA" id="ARBA00022670"/>
    </source>
</evidence>
<feature type="chain" id="PRO_5027030313" description="Aminopeptidase" evidence="16">
    <location>
        <begin position="24"/>
        <end position="923"/>
    </location>
</feature>
<dbReference type="RefSeq" id="XP_024879511.1">
    <property type="nucleotide sequence ID" value="XM_025023743.1"/>
</dbReference>
<evidence type="ECO:0000256" key="2">
    <source>
        <dbReference type="ARBA" id="ARBA00010136"/>
    </source>
</evidence>
<evidence type="ECO:0000313" key="20">
    <source>
        <dbReference type="Proteomes" id="UP000504618"/>
    </source>
</evidence>
<feature type="binding site" evidence="14">
    <location>
        <position position="346"/>
    </location>
    <ligand>
        <name>Zn(2+)</name>
        <dbReference type="ChEBI" id="CHEBI:29105"/>
        <note>catalytic</note>
    </ligand>
</feature>
<dbReference type="GO" id="GO:0070006">
    <property type="term" value="F:metalloaminopeptidase activity"/>
    <property type="evidence" value="ECO:0007669"/>
    <property type="project" value="TreeGrafter"/>
</dbReference>
<dbReference type="InterPro" id="IPR014782">
    <property type="entry name" value="Peptidase_M1_dom"/>
</dbReference>
<proteinExistence type="inferred from homology"/>
<dbReference type="GO" id="GO:0005737">
    <property type="term" value="C:cytoplasm"/>
    <property type="evidence" value="ECO:0007669"/>
    <property type="project" value="TreeGrafter"/>
</dbReference>
<dbReference type="Gene3D" id="1.10.390.10">
    <property type="entry name" value="Neutral Protease Domain 2"/>
    <property type="match status" value="1"/>
</dbReference>
<evidence type="ECO:0000256" key="8">
    <source>
        <dbReference type="ARBA" id="ARBA00022801"/>
    </source>
</evidence>
<keyword evidence="6 14" id="KW-0479">Metal-binding</keyword>
<feature type="domain" description="Peptidase M1 membrane alanine aminopeptidase" evidence="17">
    <location>
        <begin position="272"/>
        <end position="501"/>
    </location>
</feature>
<evidence type="ECO:0000256" key="10">
    <source>
        <dbReference type="ARBA" id="ARBA00023049"/>
    </source>
</evidence>
<dbReference type="GO" id="GO:0005615">
    <property type="term" value="C:extracellular space"/>
    <property type="evidence" value="ECO:0007669"/>
    <property type="project" value="TreeGrafter"/>
</dbReference>
<dbReference type="Pfam" id="PF01433">
    <property type="entry name" value="Peptidase_M1"/>
    <property type="match status" value="1"/>
</dbReference>
<dbReference type="InterPro" id="IPR045357">
    <property type="entry name" value="Aminopeptidase_N-like_N"/>
</dbReference>
<dbReference type="GO" id="GO:0005886">
    <property type="term" value="C:plasma membrane"/>
    <property type="evidence" value="ECO:0007669"/>
    <property type="project" value="UniProtKB-SubCell"/>
</dbReference>
<evidence type="ECO:0000256" key="16">
    <source>
        <dbReference type="SAM" id="SignalP"/>
    </source>
</evidence>
<dbReference type="PANTHER" id="PTHR11533:SF290">
    <property type="entry name" value="AMINOPEPTIDASE"/>
    <property type="match status" value="1"/>
</dbReference>
<dbReference type="SUPFAM" id="SSF63737">
    <property type="entry name" value="Leukotriene A4 hydrolase N-terminal domain"/>
    <property type="match status" value="1"/>
</dbReference>
<evidence type="ECO:0000256" key="6">
    <source>
        <dbReference type="ARBA" id="ARBA00022723"/>
    </source>
</evidence>
<evidence type="ECO:0000256" key="14">
    <source>
        <dbReference type="PIRSR" id="PIRSR634016-3"/>
    </source>
</evidence>
<dbReference type="GO" id="GO:0008270">
    <property type="term" value="F:zinc ion binding"/>
    <property type="evidence" value="ECO:0007669"/>
    <property type="project" value="UniProtKB-UniRule"/>
</dbReference>
<evidence type="ECO:0000256" key="4">
    <source>
        <dbReference type="ARBA" id="ARBA00022622"/>
    </source>
</evidence>
<dbReference type="OrthoDB" id="7629650at2759"/>
<dbReference type="PRINTS" id="PR00756">
    <property type="entry name" value="ALADIPTASE"/>
</dbReference>
<dbReference type="InterPro" id="IPR050344">
    <property type="entry name" value="Peptidase_M1_aminopeptidases"/>
</dbReference>
<evidence type="ECO:0000256" key="13">
    <source>
        <dbReference type="ARBA" id="ARBA00023288"/>
    </source>
</evidence>
<keyword evidence="3" id="KW-1003">Cell membrane</keyword>
<evidence type="ECO:0000256" key="12">
    <source>
        <dbReference type="ARBA" id="ARBA00023180"/>
    </source>
</evidence>
<dbReference type="GO" id="GO:0006508">
    <property type="term" value="P:proteolysis"/>
    <property type="evidence" value="ECO:0007669"/>
    <property type="project" value="UniProtKB-KW"/>
</dbReference>
<keyword evidence="20" id="KW-1185">Reference proteome</keyword>
<dbReference type="InterPro" id="IPR042097">
    <property type="entry name" value="Aminopeptidase_N-like_N_sf"/>
</dbReference>
<dbReference type="Gene3D" id="2.60.40.1910">
    <property type="match status" value="1"/>
</dbReference>
<organism evidence="20 21">
    <name type="scientific">Temnothorax curvispinosus</name>
    <dbReference type="NCBI Taxonomy" id="300111"/>
    <lineage>
        <taxon>Eukaryota</taxon>
        <taxon>Metazoa</taxon>
        <taxon>Ecdysozoa</taxon>
        <taxon>Arthropoda</taxon>
        <taxon>Hexapoda</taxon>
        <taxon>Insecta</taxon>
        <taxon>Pterygota</taxon>
        <taxon>Neoptera</taxon>
        <taxon>Endopterygota</taxon>
        <taxon>Hymenoptera</taxon>
        <taxon>Apocrita</taxon>
        <taxon>Aculeata</taxon>
        <taxon>Formicoidea</taxon>
        <taxon>Formicidae</taxon>
        <taxon>Myrmicinae</taxon>
        <taxon>Temnothorax</taxon>
    </lineage>
</organism>
<name>A0A6J1QDY1_9HYME</name>
<evidence type="ECO:0000256" key="15">
    <source>
        <dbReference type="RuleBase" id="RU364040"/>
    </source>
</evidence>
<accession>A0A6J1QDY1</accession>
<dbReference type="InterPro" id="IPR024571">
    <property type="entry name" value="ERAP1-like_C_dom"/>
</dbReference>
<feature type="binding site" evidence="14">
    <location>
        <position position="365"/>
    </location>
    <ligand>
        <name>Zn(2+)</name>
        <dbReference type="ChEBI" id="CHEBI:29105"/>
        <note>catalytic</note>
    </ligand>
</feature>
<dbReference type="CDD" id="cd09601">
    <property type="entry name" value="M1_APN-Q_like"/>
    <property type="match status" value="1"/>
</dbReference>
<protein>
    <recommendedName>
        <fullName evidence="15">Aminopeptidase</fullName>
        <ecNumber evidence="15">3.4.11.-</ecNumber>
    </recommendedName>
</protein>
<reference evidence="21" key="1">
    <citation type="submission" date="2025-08" db="UniProtKB">
        <authorList>
            <consortium name="RefSeq"/>
        </authorList>
    </citation>
    <scope>IDENTIFICATION</scope>
    <source>
        <tissue evidence="21">Whole body</tissue>
    </source>
</reference>
<dbReference type="GO" id="GO:0042277">
    <property type="term" value="F:peptide binding"/>
    <property type="evidence" value="ECO:0007669"/>
    <property type="project" value="TreeGrafter"/>
</dbReference>
<evidence type="ECO:0000256" key="3">
    <source>
        <dbReference type="ARBA" id="ARBA00022475"/>
    </source>
</evidence>
<dbReference type="Pfam" id="PF17900">
    <property type="entry name" value="Peptidase_M1_N"/>
    <property type="match status" value="1"/>
</dbReference>
<keyword evidence="15" id="KW-0031">Aminopeptidase</keyword>
<dbReference type="Pfam" id="PF11838">
    <property type="entry name" value="ERAP1_C"/>
    <property type="match status" value="1"/>
</dbReference>
<dbReference type="GeneID" id="112459564"/>
<evidence type="ECO:0000256" key="1">
    <source>
        <dbReference type="ARBA" id="ARBA00004609"/>
    </source>
</evidence>
<keyword evidence="8 15" id="KW-0378">Hydrolase</keyword>
<evidence type="ECO:0000259" key="19">
    <source>
        <dbReference type="Pfam" id="PF17900"/>
    </source>
</evidence>